<feature type="region of interest" description="Disordered" evidence="1">
    <location>
        <begin position="338"/>
        <end position="382"/>
    </location>
</feature>
<name>W7U0C9_9STRA</name>
<dbReference type="Proteomes" id="UP000019335">
    <property type="component" value="Chromosome 9"/>
</dbReference>
<gene>
    <name evidence="2" type="ORF">Naga_100031g38</name>
</gene>
<reference evidence="2 3" key="1">
    <citation type="journal article" date="2014" name="Mol. Plant">
        <title>Chromosome Scale Genome Assembly and Transcriptome Profiling of Nannochloropsis gaditana in Nitrogen Depletion.</title>
        <authorList>
            <person name="Corteggiani Carpinelli E."/>
            <person name="Telatin A."/>
            <person name="Vitulo N."/>
            <person name="Forcato C."/>
            <person name="D'Angelo M."/>
            <person name="Schiavon R."/>
            <person name="Vezzi A."/>
            <person name="Giacometti G.M."/>
            <person name="Morosinotto T."/>
            <person name="Valle G."/>
        </authorList>
    </citation>
    <scope>NUCLEOTIDE SEQUENCE [LARGE SCALE GENOMIC DNA]</scope>
    <source>
        <strain evidence="2 3">B-31</strain>
    </source>
</reference>
<dbReference type="AlphaFoldDB" id="W7U0C9"/>
<comment type="caution">
    <text evidence="2">The sequence shown here is derived from an EMBL/GenBank/DDBJ whole genome shotgun (WGS) entry which is preliminary data.</text>
</comment>
<evidence type="ECO:0000313" key="2">
    <source>
        <dbReference type="EMBL" id="EWM26376.1"/>
    </source>
</evidence>
<proteinExistence type="predicted"/>
<evidence type="ECO:0000313" key="3">
    <source>
        <dbReference type="Proteomes" id="UP000019335"/>
    </source>
</evidence>
<accession>W7U0C9</accession>
<feature type="region of interest" description="Disordered" evidence="1">
    <location>
        <begin position="197"/>
        <end position="256"/>
    </location>
</feature>
<organism evidence="2 3">
    <name type="scientific">Nannochloropsis gaditana</name>
    <dbReference type="NCBI Taxonomy" id="72520"/>
    <lineage>
        <taxon>Eukaryota</taxon>
        <taxon>Sar</taxon>
        <taxon>Stramenopiles</taxon>
        <taxon>Ochrophyta</taxon>
        <taxon>Eustigmatophyceae</taxon>
        <taxon>Eustigmatales</taxon>
        <taxon>Monodopsidaceae</taxon>
        <taxon>Nannochloropsis</taxon>
    </lineage>
</organism>
<evidence type="ECO:0000256" key="1">
    <source>
        <dbReference type="SAM" id="MobiDB-lite"/>
    </source>
</evidence>
<sequence length="555" mass="60421">MRQPNYHVSTDKLIEPTCNPCMNYLDASLLLHAFSFAMGEEALKHWRGQSKDCCLCPLSEGEEIPLITSKSARLRGDCRLVCKEWCQVLGGPVLKSVGFPAQDLLRTHATSNRQVCTPPRQFGPWNGPDMFSGLRSVTFAVTLSMLLDPLEGWQEELQALASRRKGSGAVNVRLQVKKVGRTKREVRAILARASTAASMEGWSEDWGEHGEEGDEGDEEVGEEEGTGNPPGMPAATPSSLAPLPGNVWPATPEEEGEVDILEDVPHADTGGTMGGLGGVVFGHGPDNGAEEDALDAITQLRPQILPRPFTLRLLPPPTSGFVLREIDLAGLTTAQEGVEGSSLGVSTPSPPPPPGHHAGGGHDRGSQSVSPPHTPPSVPFEEPFNLLDDTVHLLLRHMPGTVERLSLARNPHLHRPLSPLSSHPIAPHLKEIVLDGCWRIDMYHLRAVEAVRGTGLWVDLLHECFGNGRGSSGGSRPCGMKEVVILNGKHRGAWVRCWVIHKAGPSRYHCKVCATVEYDNAVGFSDRAALDISRKHLRHFCGRKVETWAHENWHK</sequence>
<feature type="compositionally biased region" description="Low complexity" evidence="1">
    <location>
        <begin position="233"/>
        <end position="244"/>
    </location>
</feature>
<feature type="compositionally biased region" description="Acidic residues" evidence="1">
    <location>
        <begin position="211"/>
        <end position="225"/>
    </location>
</feature>
<dbReference type="OrthoDB" id="10317798at2759"/>
<dbReference type="EMBL" id="AZIL01000687">
    <property type="protein sequence ID" value="EWM26376.1"/>
    <property type="molecule type" value="Genomic_DNA"/>
</dbReference>
<protein>
    <submittedName>
        <fullName evidence="2">Uncharacterized protein</fullName>
    </submittedName>
</protein>
<keyword evidence="3" id="KW-1185">Reference proteome</keyword>